<dbReference type="SUPFAM" id="SSF56925">
    <property type="entry name" value="OMPA-like"/>
    <property type="match status" value="1"/>
</dbReference>
<evidence type="ECO:0000256" key="1">
    <source>
        <dbReference type="SAM" id="SignalP"/>
    </source>
</evidence>
<evidence type="ECO:0000313" key="3">
    <source>
        <dbReference type="EMBL" id="MST83872.1"/>
    </source>
</evidence>
<organism evidence="3 4">
    <name type="scientific">Hallella mizrahii</name>
    <dbReference type="NCBI Taxonomy" id="2606637"/>
    <lineage>
        <taxon>Bacteria</taxon>
        <taxon>Pseudomonadati</taxon>
        <taxon>Bacteroidota</taxon>
        <taxon>Bacteroidia</taxon>
        <taxon>Bacteroidales</taxon>
        <taxon>Prevotellaceae</taxon>
        <taxon>Hallella</taxon>
    </lineage>
</organism>
<evidence type="ECO:0000313" key="4">
    <source>
        <dbReference type="Proteomes" id="UP000438914"/>
    </source>
</evidence>
<dbReference type="AlphaFoldDB" id="A0A7K0KD72"/>
<reference evidence="3 4" key="1">
    <citation type="submission" date="2019-08" db="EMBL/GenBank/DDBJ databases">
        <title>In-depth cultivation of the pig gut microbiome towards novel bacterial diversity and tailored functional studies.</title>
        <authorList>
            <person name="Wylensek D."/>
            <person name="Hitch T.C.A."/>
            <person name="Clavel T."/>
        </authorList>
    </citation>
    <scope>NUCLEOTIDE SEQUENCE [LARGE SCALE GENOMIC DNA]</scope>
    <source>
        <strain evidence="3 4">LKV-178-WT-2A</strain>
    </source>
</reference>
<dbReference type="InterPro" id="IPR011250">
    <property type="entry name" value="OMP/PagP_B-barrel"/>
</dbReference>
<feature type="chain" id="PRO_5029636524" evidence="1">
    <location>
        <begin position="20"/>
        <end position="243"/>
    </location>
</feature>
<protein>
    <submittedName>
        <fullName evidence="3">PorT family protein</fullName>
    </submittedName>
</protein>
<dbReference type="Pfam" id="PF13568">
    <property type="entry name" value="OMP_b-brl_2"/>
    <property type="match status" value="1"/>
</dbReference>
<dbReference type="EMBL" id="VUNG01000006">
    <property type="protein sequence ID" value="MST83872.1"/>
    <property type="molecule type" value="Genomic_DNA"/>
</dbReference>
<feature type="signal peptide" evidence="1">
    <location>
        <begin position="1"/>
        <end position="19"/>
    </location>
</feature>
<keyword evidence="4" id="KW-1185">Reference proteome</keyword>
<evidence type="ECO:0000259" key="2">
    <source>
        <dbReference type="Pfam" id="PF13568"/>
    </source>
</evidence>
<keyword evidence="1" id="KW-0732">Signal</keyword>
<proteinExistence type="predicted"/>
<name>A0A7K0KD72_9BACT</name>
<dbReference type="RefSeq" id="WP_154533452.1">
    <property type="nucleotide sequence ID" value="NZ_VUNG01000006.1"/>
</dbReference>
<gene>
    <name evidence="3" type="ORF">FYJ73_04165</name>
</gene>
<dbReference type="InterPro" id="IPR025665">
    <property type="entry name" value="Beta-barrel_OMP_2"/>
</dbReference>
<feature type="domain" description="Outer membrane protein beta-barrel" evidence="2">
    <location>
        <begin position="19"/>
        <end position="215"/>
    </location>
</feature>
<comment type="caution">
    <text evidence="3">The sequence shown here is derived from an EMBL/GenBank/DDBJ whole genome shotgun (WGS) entry which is preliminary data.</text>
</comment>
<dbReference type="Proteomes" id="UP000438914">
    <property type="component" value="Unassembled WGS sequence"/>
</dbReference>
<accession>A0A7K0KD72</accession>
<sequence>MKHLLILFLLLALPWSLSAQIGEHRNTLSVGPTAGWNITNIRFTPKVEQKGLGGFSGGVALRYTVEKYFSTICSIQLEMNYAQMGWKEDIKDINDNPVINATTGVAENYSRTINYIQVPFLAHLAWGKEKKGLNFFVNAGPQLGVCLSESTKSNFDFDKRNMADRVSSVVAQDTMKVEHKFDYGIAAGLGVEYTIPRVGHFLLEGRYYYGLGNIYGDTKRDYFASSNYQTISIRLTYLFDLKH</sequence>